<comment type="caution">
    <text evidence="2">The sequence shown here is derived from an EMBL/GenBank/DDBJ whole genome shotgun (WGS) entry which is preliminary data.</text>
</comment>
<accession>A0ABX1IMW0</accession>
<keyword evidence="3" id="KW-1185">Reference proteome</keyword>
<proteinExistence type="predicted"/>
<organism evidence="2 3">
    <name type="scientific">Streptomyces galbus</name>
    <dbReference type="NCBI Taxonomy" id="33898"/>
    <lineage>
        <taxon>Bacteria</taxon>
        <taxon>Bacillati</taxon>
        <taxon>Actinomycetota</taxon>
        <taxon>Actinomycetes</taxon>
        <taxon>Kitasatosporales</taxon>
        <taxon>Streptomycetaceae</taxon>
        <taxon>Streptomyces</taxon>
    </lineage>
</organism>
<feature type="compositionally biased region" description="Low complexity" evidence="1">
    <location>
        <begin position="10"/>
        <end position="21"/>
    </location>
</feature>
<reference evidence="2 3" key="1">
    <citation type="submission" date="2020-04" db="EMBL/GenBank/DDBJ databases">
        <title>Genome sequence of Streptomyces galbus strain I339.</title>
        <authorList>
            <person name="Silva E.A.N."/>
            <person name="Merces M."/>
            <person name="Castelo Branco A.P.O.T."/>
            <person name="Vasconcelos P.C."/>
            <person name="Costa N.P."/>
            <person name="Marinho G.C.S."/>
            <person name="Oliveira C.J.B."/>
            <person name="Araujo D."/>
            <person name="Rodrigues Junior V.S."/>
            <person name="Almeida R."/>
            <person name="Silva Filho U.R."/>
            <person name="Andrade A.S.A."/>
            <person name="Cibulski S.P."/>
        </authorList>
    </citation>
    <scope>NUCLEOTIDE SEQUENCE [LARGE SCALE GENOMIC DNA]</scope>
    <source>
        <strain evidence="2 3">I339</strain>
    </source>
</reference>
<evidence type="ECO:0000256" key="1">
    <source>
        <dbReference type="SAM" id="MobiDB-lite"/>
    </source>
</evidence>
<dbReference type="RefSeq" id="WP_168374972.1">
    <property type="nucleotide sequence ID" value="NZ_JAAXMD010000222.1"/>
</dbReference>
<dbReference type="EMBL" id="JAAXMD010000222">
    <property type="protein sequence ID" value="NKQ26973.1"/>
    <property type="molecule type" value="Genomic_DNA"/>
</dbReference>
<evidence type="ECO:0000313" key="2">
    <source>
        <dbReference type="EMBL" id="NKQ26973.1"/>
    </source>
</evidence>
<name>A0ABX1IMW0_STRGB</name>
<feature type="region of interest" description="Disordered" evidence="1">
    <location>
        <begin position="1"/>
        <end position="77"/>
    </location>
</feature>
<protein>
    <submittedName>
        <fullName evidence="2">Uncharacterized protein</fullName>
    </submittedName>
</protein>
<dbReference type="Proteomes" id="UP000744032">
    <property type="component" value="Unassembled WGS sequence"/>
</dbReference>
<evidence type="ECO:0000313" key="3">
    <source>
        <dbReference type="Proteomes" id="UP000744032"/>
    </source>
</evidence>
<gene>
    <name evidence="2" type="ORF">HF200_21745</name>
</gene>
<feature type="non-terminal residue" evidence="2">
    <location>
        <position position="77"/>
    </location>
</feature>
<sequence length="77" mass="8098">MTRSQRRPAPRAALPPGHHPLSTAPPRRAGDPPAVPAVKAPADDGDQPSRFLAELGVEPRDVTGRPRRPLSVAALVA</sequence>